<sequence length="142" mass="16120">MREKLLKPIRQKRQKKQRILTEPEAALLEEMCAERQAMACLLNFHPTATIKATRTSDLQSAGSELSQNSVNFRTDFAGWISILIFTTTTSPAHRIPRAPNLLLKANHYKILHLLFRASIFSRCTCKPAHFTSPPSEVSFLIN</sequence>
<proteinExistence type="predicted"/>
<keyword evidence="2" id="KW-1185">Reference proteome</keyword>
<evidence type="ECO:0000313" key="2">
    <source>
        <dbReference type="Proteomes" id="UP001163321"/>
    </source>
</evidence>
<gene>
    <name evidence="1" type="ORF">PsorP6_001415</name>
</gene>
<protein>
    <submittedName>
        <fullName evidence="1">Uncharacterized protein</fullName>
    </submittedName>
</protein>
<reference evidence="1 2" key="1">
    <citation type="journal article" date="2022" name="bioRxiv">
        <title>The genome of the oomycete Peronosclerospora sorghi, a cosmopolitan pathogen of maize and sorghum, is inflated with dispersed pseudogenes.</title>
        <authorList>
            <person name="Fletcher K."/>
            <person name="Martin F."/>
            <person name="Isakeit T."/>
            <person name="Cavanaugh K."/>
            <person name="Magill C."/>
            <person name="Michelmore R."/>
        </authorList>
    </citation>
    <scope>NUCLEOTIDE SEQUENCE [LARGE SCALE GENOMIC DNA]</scope>
    <source>
        <strain evidence="1">P6</strain>
    </source>
</reference>
<organism evidence="1 2">
    <name type="scientific">Peronosclerospora sorghi</name>
    <dbReference type="NCBI Taxonomy" id="230839"/>
    <lineage>
        <taxon>Eukaryota</taxon>
        <taxon>Sar</taxon>
        <taxon>Stramenopiles</taxon>
        <taxon>Oomycota</taxon>
        <taxon>Peronosporomycetes</taxon>
        <taxon>Peronosporales</taxon>
        <taxon>Peronosporaceae</taxon>
        <taxon>Peronosclerospora</taxon>
    </lineage>
</organism>
<name>A0ACC0WV06_9STRA</name>
<dbReference type="Proteomes" id="UP001163321">
    <property type="component" value="Chromosome 1"/>
</dbReference>
<accession>A0ACC0WV06</accession>
<comment type="caution">
    <text evidence="1">The sequence shown here is derived from an EMBL/GenBank/DDBJ whole genome shotgun (WGS) entry which is preliminary data.</text>
</comment>
<dbReference type="EMBL" id="CM047580">
    <property type="protein sequence ID" value="KAI9921796.1"/>
    <property type="molecule type" value="Genomic_DNA"/>
</dbReference>
<evidence type="ECO:0000313" key="1">
    <source>
        <dbReference type="EMBL" id="KAI9921796.1"/>
    </source>
</evidence>